<dbReference type="SMART" id="SM00875">
    <property type="entry name" value="BACK"/>
    <property type="match status" value="1"/>
</dbReference>
<evidence type="ECO:0000313" key="2">
    <source>
        <dbReference type="Proteomes" id="UP000515159"/>
    </source>
</evidence>
<feature type="domain" description="BTB" evidence="1">
    <location>
        <begin position="32"/>
        <end position="107"/>
    </location>
</feature>
<organism evidence="2 3">
    <name type="scientific">Geotrypetes seraphini</name>
    <name type="common">Gaboon caecilian</name>
    <name type="synonym">Caecilia seraphini</name>
    <dbReference type="NCBI Taxonomy" id="260995"/>
    <lineage>
        <taxon>Eukaryota</taxon>
        <taxon>Metazoa</taxon>
        <taxon>Chordata</taxon>
        <taxon>Craniata</taxon>
        <taxon>Vertebrata</taxon>
        <taxon>Euteleostomi</taxon>
        <taxon>Amphibia</taxon>
        <taxon>Gymnophiona</taxon>
        <taxon>Geotrypetes</taxon>
    </lineage>
</organism>
<dbReference type="Proteomes" id="UP000515159">
    <property type="component" value="Chromosome 12"/>
</dbReference>
<dbReference type="CTD" id="149478"/>
<dbReference type="Pfam" id="PF00651">
    <property type="entry name" value="BTB"/>
    <property type="match status" value="1"/>
</dbReference>
<reference evidence="3" key="1">
    <citation type="submission" date="2025-08" db="UniProtKB">
        <authorList>
            <consortium name="RefSeq"/>
        </authorList>
    </citation>
    <scope>IDENTIFICATION</scope>
</reference>
<dbReference type="PROSITE" id="PS50097">
    <property type="entry name" value="BTB"/>
    <property type="match status" value="1"/>
</dbReference>
<dbReference type="SUPFAM" id="SSF54695">
    <property type="entry name" value="POZ domain"/>
    <property type="match status" value="1"/>
</dbReference>
<dbReference type="PANTHER" id="PTHR46965:SF1">
    <property type="entry name" value="BTB_POZ DOMAIN-CONTAINING PROTEIN 19"/>
    <property type="match status" value="1"/>
</dbReference>
<dbReference type="InParanoid" id="A0A6P8PBF6"/>
<dbReference type="OrthoDB" id="45365at2759"/>
<accession>A0A6P8PBF6</accession>
<keyword evidence="2" id="KW-1185">Reference proteome</keyword>
<evidence type="ECO:0000313" key="3">
    <source>
        <dbReference type="RefSeq" id="XP_033772238.1"/>
    </source>
</evidence>
<dbReference type="InterPro" id="IPR000210">
    <property type="entry name" value="BTB/POZ_dom"/>
</dbReference>
<dbReference type="Gene3D" id="3.30.710.10">
    <property type="entry name" value="Potassium Channel Kv1.1, Chain A"/>
    <property type="match status" value="1"/>
</dbReference>
<sequence length="300" mass="34086">MAAASSQSRRLHGDDARFTAALRSLVDSPQFSDVKFIVGKEKQEVWAHRCILASRCSAFHAMFKQSLQSPDPSQEPAQDPIILSDVQPAVFLPLIEFLYTNSVTLNNLIALEVVTSAMEYELDDLRKLCVEFVIETLTVDQACEALQAAVIYRLIDMKNRCLAFIESCTREVIRSRSFREMSAPALLCMLQSDRLTADEVELICAVREWTHVNSVVLDIPVPQIAAEIVGEIRLFLLSPDELTTLEKENRKDPFIPVERIAEAWKFHALKKGGGVQHHLFCRRKGTLPRDHHRYLDPHYK</sequence>
<protein>
    <submittedName>
        <fullName evidence="3">BTB/POZ domain-containing protein 19 isoform X1</fullName>
    </submittedName>
</protein>
<dbReference type="CDD" id="cd18494">
    <property type="entry name" value="BACK_BTBD19"/>
    <property type="match status" value="1"/>
</dbReference>
<dbReference type="SMART" id="SM00225">
    <property type="entry name" value="BTB"/>
    <property type="match status" value="1"/>
</dbReference>
<dbReference type="Pfam" id="PF07707">
    <property type="entry name" value="BACK"/>
    <property type="match status" value="1"/>
</dbReference>
<dbReference type="PANTHER" id="PTHR46965">
    <property type="entry name" value="BTB/POZ DOMAIN-CONTAINING PROTEIN 19"/>
    <property type="match status" value="1"/>
</dbReference>
<dbReference type="GeneID" id="117346566"/>
<evidence type="ECO:0000259" key="1">
    <source>
        <dbReference type="PROSITE" id="PS50097"/>
    </source>
</evidence>
<dbReference type="KEGG" id="gsh:117346566"/>
<dbReference type="CDD" id="cd18294">
    <property type="entry name" value="BTB_POZ_BTBD19"/>
    <property type="match status" value="1"/>
</dbReference>
<dbReference type="InterPro" id="IPR011333">
    <property type="entry name" value="SKP1/BTB/POZ_sf"/>
</dbReference>
<proteinExistence type="predicted"/>
<dbReference type="FunCoup" id="A0A6P8PBF6">
    <property type="interactions" value="15"/>
</dbReference>
<dbReference type="AlphaFoldDB" id="A0A6P8PBF6"/>
<dbReference type="RefSeq" id="XP_033772238.1">
    <property type="nucleotide sequence ID" value="XM_033916347.1"/>
</dbReference>
<gene>
    <name evidence="3" type="primary">BTBD19</name>
</gene>
<dbReference type="Gene3D" id="1.25.40.420">
    <property type="match status" value="1"/>
</dbReference>
<dbReference type="InterPro" id="IPR042846">
    <property type="entry name" value="BTBD19"/>
</dbReference>
<dbReference type="InterPro" id="IPR011705">
    <property type="entry name" value="BACK"/>
</dbReference>
<name>A0A6P8PBF6_GEOSA</name>